<dbReference type="SUPFAM" id="SSF53098">
    <property type="entry name" value="Ribonuclease H-like"/>
    <property type="match status" value="1"/>
</dbReference>
<dbReference type="InterPro" id="IPR012337">
    <property type="entry name" value="RNaseH-like_sf"/>
</dbReference>
<sequence length="218" mass="25653">MTTSGNGHMFLKIVNYFGGVKDKFSIANLMKEVIDEVCHQNVVQIIIDNASNCKGAREIIESMYHHIYWTPCVVHALNLALKNICSAKNIEENEETYDLCNWITEIHEDALQIKNFVMNHNMRLVIFQRYSHLKLFTVIDTRFALFIAMLKRFNLIKRALQAMVISDEWASYREDDTRKANFLKKKLLSDDWWVKVAYIIDFRMSIYDMLRVCDTDKP</sequence>
<dbReference type="EMBL" id="JBBPBM010000021">
    <property type="protein sequence ID" value="KAK8549070.1"/>
    <property type="molecule type" value="Genomic_DNA"/>
</dbReference>
<evidence type="ECO:0000259" key="1">
    <source>
        <dbReference type="Pfam" id="PF04937"/>
    </source>
</evidence>
<dbReference type="PANTHER" id="PTHR32166:SF81">
    <property type="entry name" value="OS06G0658400 PROTEIN"/>
    <property type="match status" value="1"/>
</dbReference>
<dbReference type="Proteomes" id="UP001472677">
    <property type="component" value="Unassembled WGS sequence"/>
</dbReference>
<evidence type="ECO:0000313" key="2">
    <source>
        <dbReference type="EMBL" id="KAK8549070.1"/>
    </source>
</evidence>
<dbReference type="InterPro" id="IPR007021">
    <property type="entry name" value="DUF659"/>
</dbReference>
<reference evidence="2 3" key="1">
    <citation type="journal article" date="2024" name="G3 (Bethesda)">
        <title>Genome assembly of Hibiscus sabdariffa L. provides insights into metabolisms of medicinal natural products.</title>
        <authorList>
            <person name="Kim T."/>
        </authorList>
    </citation>
    <scope>NUCLEOTIDE SEQUENCE [LARGE SCALE GENOMIC DNA]</scope>
    <source>
        <strain evidence="2">TK-2024</strain>
        <tissue evidence="2">Old leaves</tissue>
    </source>
</reference>
<accession>A0ABR2DYM4</accession>
<protein>
    <recommendedName>
        <fullName evidence="1">DUF659 domain-containing protein</fullName>
    </recommendedName>
</protein>
<dbReference type="Pfam" id="PF04937">
    <property type="entry name" value="DUF659"/>
    <property type="match status" value="1"/>
</dbReference>
<comment type="caution">
    <text evidence="2">The sequence shown here is derived from an EMBL/GenBank/DDBJ whole genome shotgun (WGS) entry which is preliminary data.</text>
</comment>
<keyword evidence="3" id="KW-1185">Reference proteome</keyword>
<organism evidence="2 3">
    <name type="scientific">Hibiscus sabdariffa</name>
    <name type="common">roselle</name>
    <dbReference type="NCBI Taxonomy" id="183260"/>
    <lineage>
        <taxon>Eukaryota</taxon>
        <taxon>Viridiplantae</taxon>
        <taxon>Streptophyta</taxon>
        <taxon>Embryophyta</taxon>
        <taxon>Tracheophyta</taxon>
        <taxon>Spermatophyta</taxon>
        <taxon>Magnoliopsida</taxon>
        <taxon>eudicotyledons</taxon>
        <taxon>Gunneridae</taxon>
        <taxon>Pentapetalae</taxon>
        <taxon>rosids</taxon>
        <taxon>malvids</taxon>
        <taxon>Malvales</taxon>
        <taxon>Malvaceae</taxon>
        <taxon>Malvoideae</taxon>
        <taxon>Hibiscus</taxon>
    </lineage>
</organism>
<dbReference type="PANTHER" id="PTHR32166">
    <property type="entry name" value="OSJNBA0013A04.12 PROTEIN"/>
    <property type="match status" value="1"/>
</dbReference>
<feature type="domain" description="DUF659" evidence="1">
    <location>
        <begin position="3"/>
        <end position="110"/>
    </location>
</feature>
<proteinExistence type="predicted"/>
<name>A0ABR2DYM4_9ROSI</name>
<gene>
    <name evidence="2" type="ORF">V6N12_061968</name>
</gene>
<evidence type="ECO:0000313" key="3">
    <source>
        <dbReference type="Proteomes" id="UP001472677"/>
    </source>
</evidence>